<keyword evidence="1" id="KW-0812">Transmembrane</keyword>
<dbReference type="KEGG" id="azo:azo0534"/>
<dbReference type="HOGENOM" id="CLU_732896_0_0_4"/>
<dbReference type="Proteomes" id="UP000002588">
    <property type="component" value="Chromosome"/>
</dbReference>
<dbReference type="PANTHER" id="PTHR11102:SF160">
    <property type="entry name" value="ERAD-ASSOCIATED E3 UBIQUITIN-PROTEIN LIGASE COMPONENT HRD3"/>
    <property type="match status" value="1"/>
</dbReference>
<dbReference type="Pfam" id="PF08238">
    <property type="entry name" value="Sel1"/>
    <property type="match status" value="3"/>
</dbReference>
<evidence type="ECO:0000256" key="1">
    <source>
        <dbReference type="SAM" id="Phobius"/>
    </source>
</evidence>
<dbReference type="SMART" id="SM00671">
    <property type="entry name" value="SEL1"/>
    <property type="match status" value="3"/>
</dbReference>
<feature type="chain" id="PRO_5002635221" evidence="2">
    <location>
        <begin position="32"/>
        <end position="377"/>
    </location>
</feature>
<evidence type="ECO:0000256" key="2">
    <source>
        <dbReference type="SAM" id="SignalP"/>
    </source>
</evidence>
<dbReference type="InterPro" id="IPR011990">
    <property type="entry name" value="TPR-like_helical_dom_sf"/>
</dbReference>
<name>A1K2U6_AZOSB</name>
<feature type="transmembrane region" description="Helical" evidence="1">
    <location>
        <begin position="211"/>
        <end position="234"/>
    </location>
</feature>
<dbReference type="RefSeq" id="WP_011764269.1">
    <property type="nucleotide sequence ID" value="NC_008702.1"/>
</dbReference>
<dbReference type="SUPFAM" id="SSF81901">
    <property type="entry name" value="HCP-like"/>
    <property type="match status" value="1"/>
</dbReference>
<dbReference type="PANTHER" id="PTHR11102">
    <property type="entry name" value="SEL-1-LIKE PROTEIN"/>
    <property type="match status" value="1"/>
</dbReference>
<dbReference type="PROSITE" id="PS51318">
    <property type="entry name" value="TAT"/>
    <property type="match status" value="1"/>
</dbReference>
<keyword evidence="1" id="KW-0472">Membrane</keyword>
<sequence>MPTFPSSRRRVLAACAALGVLLGGAAGAARADLDAGITAYERKDYAVAFQELQLPAVRGDAGAQFRLGRMYDEGWGVALNDALAAAWYARAAELGDASARYNLALMHLEGEGIPQDREQAFTLMFDVAQGGDSAAQYVLGRMYLNAWGTAKDEGMARYWLSAAADAGHEAAAKALAELPPAPPVEALPVMRTSSDTTGAGDSAEVDLFTPLLWALLATLASLPLIGLFGTYLLFARARTEPSSWQRRKRVFKWLLFGVQALALALVLGFTLLEGEFDESIAYLLLALLGLFALLDLSALWALRRSQAGADRANRLRALLFAVLALELVVFSMAAYLAFTEFEVLLGHLVLAAGVVYALFLHGSVRLCVHRAAPPLAA</sequence>
<accession>A1K2U6</accession>
<feature type="transmembrane region" description="Helical" evidence="1">
    <location>
        <begin position="280"/>
        <end position="303"/>
    </location>
</feature>
<dbReference type="EMBL" id="AM406670">
    <property type="protein sequence ID" value="CAL93151.1"/>
    <property type="molecule type" value="Genomic_DNA"/>
</dbReference>
<evidence type="ECO:0000313" key="4">
    <source>
        <dbReference type="Proteomes" id="UP000002588"/>
    </source>
</evidence>
<feature type="transmembrane region" description="Helical" evidence="1">
    <location>
        <begin position="315"/>
        <end position="338"/>
    </location>
</feature>
<evidence type="ECO:0000313" key="3">
    <source>
        <dbReference type="EMBL" id="CAL93151.1"/>
    </source>
</evidence>
<organism evidence="3 4">
    <name type="scientific">Azoarcus sp. (strain BH72)</name>
    <dbReference type="NCBI Taxonomy" id="418699"/>
    <lineage>
        <taxon>Bacteria</taxon>
        <taxon>Pseudomonadati</taxon>
        <taxon>Pseudomonadota</taxon>
        <taxon>Betaproteobacteria</taxon>
        <taxon>Rhodocyclales</taxon>
        <taxon>Zoogloeaceae</taxon>
        <taxon>Azoarcus</taxon>
    </lineage>
</organism>
<gene>
    <name evidence="3" type="ordered locus">azo0534</name>
</gene>
<keyword evidence="1" id="KW-1133">Transmembrane helix</keyword>
<proteinExistence type="predicted"/>
<protein>
    <submittedName>
        <fullName evidence="3">Hypothetical membrane protein</fullName>
    </submittedName>
</protein>
<dbReference type="eggNOG" id="COG0790">
    <property type="taxonomic scope" value="Bacteria"/>
</dbReference>
<dbReference type="Gene3D" id="1.25.40.10">
    <property type="entry name" value="Tetratricopeptide repeat domain"/>
    <property type="match status" value="1"/>
</dbReference>
<dbReference type="InterPro" id="IPR006597">
    <property type="entry name" value="Sel1-like"/>
</dbReference>
<feature type="signal peptide" evidence="2">
    <location>
        <begin position="1"/>
        <end position="31"/>
    </location>
</feature>
<feature type="transmembrane region" description="Helical" evidence="1">
    <location>
        <begin position="344"/>
        <end position="360"/>
    </location>
</feature>
<dbReference type="AlphaFoldDB" id="A1K2U6"/>
<reference evidence="3 4" key="1">
    <citation type="journal article" date="2006" name="Nat. Biotechnol.">
        <title>Complete genome of the mutualistic, N2-fixing grass endophyte Azoarcus sp. strain BH72.</title>
        <authorList>
            <person name="Krause A."/>
            <person name="Ramakumar A."/>
            <person name="Bartels D."/>
            <person name="Battistoni F."/>
            <person name="Bekel T."/>
            <person name="Boch J."/>
            <person name="Boehm M."/>
            <person name="Friedrich F."/>
            <person name="Hurek T."/>
            <person name="Krause L."/>
            <person name="Linke B."/>
            <person name="McHardy A.C."/>
            <person name="Sarkar A."/>
            <person name="Schneiker S."/>
            <person name="Syed A.A."/>
            <person name="Thauer R."/>
            <person name="Vorhoelter F.-J."/>
            <person name="Weidner S."/>
            <person name="Puehler A."/>
            <person name="Reinhold-Hurek B."/>
            <person name="Kaiser O."/>
            <person name="Goesmann A."/>
        </authorList>
    </citation>
    <scope>NUCLEOTIDE SEQUENCE [LARGE SCALE GENOMIC DNA]</scope>
    <source>
        <strain evidence="3 4">BH72</strain>
    </source>
</reference>
<dbReference type="InterPro" id="IPR050767">
    <property type="entry name" value="Sel1_AlgK"/>
</dbReference>
<dbReference type="InterPro" id="IPR006311">
    <property type="entry name" value="TAT_signal"/>
</dbReference>
<keyword evidence="4" id="KW-1185">Reference proteome</keyword>
<feature type="transmembrane region" description="Helical" evidence="1">
    <location>
        <begin position="254"/>
        <end position="274"/>
    </location>
</feature>
<dbReference type="STRING" id="62928.azo0534"/>
<keyword evidence="2" id="KW-0732">Signal</keyword>